<sequence length="89" mass="10114">MDTTMLIKTNKVLKQRAQRLAKEMGLPLGTLVNNYLRNFIIDRQAVFNAPMPNKKTIRAIEEARRDIKAGKNLHGPFDTVADMMKSLNS</sequence>
<organism evidence="1 2">
    <name type="scientific">Candidatus Nomurabacteria bacterium RIFCSPLOWO2_01_FULL_40_18</name>
    <dbReference type="NCBI Taxonomy" id="1801773"/>
    <lineage>
        <taxon>Bacteria</taxon>
        <taxon>Candidatus Nomuraibacteriota</taxon>
    </lineage>
</organism>
<dbReference type="Proteomes" id="UP000176629">
    <property type="component" value="Unassembled WGS sequence"/>
</dbReference>
<dbReference type="Gene3D" id="1.10.1220.10">
    <property type="entry name" value="Met repressor-like"/>
    <property type="match status" value="1"/>
</dbReference>
<dbReference type="GO" id="GO:0006355">
    <property type="term" value="P:regulation of DNA-templated transcription"/>
    <property type="evidence" value="ECO:0007669"/>
    <property type="project" value="InterPro"/>
</dbReference>
<protein>
    <recommendedName>
        <fullName evidence="3">Damage-inducible protein J</fullName>
    </recommendedName>
</protein>
<dbReference type="STRING" id="1801773.A3A03_01340"/>
<gene>
    <name evidence="1" type="ORF">A3A03_01340</name>
</gene>
<evidence type="ECO:0000313" key="1">
    <source>
        <dbReference type="EMBL" id="OGI93627.1"/>
    </source>
</evidence>
<accession>A0A1F6XHH6</accession>
<proteinExistence type="predicted"/>
<dbReference type="AlphaFoldDB" id="A0A1F6XHH6"/>
<name>A0A1F6XHH6_9BACT</name>
<dbReference type="EMBL" id="MFUX01000041">
    <property type="protein sequence ID" value="OGI93627.1"/>
    <property type="molecule type" value="Genomic_DNA"/>
</dbReference>
<evidence type="ECO:0008006" key="3">
    <source>
        <dbReference type="Google" id="ProtNLM"/>
    </source>
</evidence>
<comment type="caution">
    <text evidence="1">The sequence shown here is derived from an EMBL/GenBank/DDBJ whole genome shotgun (WGS) entry which is preliminary data.</text>
</comment>
<dbReference type="InterPro" id="IPR013321">
    <property type="entry name" value="Arc_rbn_hlx_hlx"/>
</dbReference>
<reference evidence="1 2" key="1">
    <citation type="journal article" date="2016" name="Nat. Commun.">
        <title>Thousands of microbial genomes shed light on interconnected biogeochemical processes in an aquifer system.</title>
        <authorList>
            <person name="Anantharaman K."/>
            <person name="Brown C.T."/>
            <person name="Hug L.A."/>
            <person name="Sharon I."/>
            <person name="Castelle C.J."/>
            <person name="Probst A.J."/>
            <person name="Thomas B.C."/>
            <person name="Singh A."/>
            <person name="Wilkins M.J."/>
            <person name="Karaoz U."/>
            <person name="Brodie E.L."/>
            <person name="Williams K.H."/>
            <person name="Hubbard S.S."/>
            <person name="Banfield J.F."/>
        </authorList>
    </citation>
    <scope>NUCLEOTIDE SEQUENCE [LARGE SCALE GENOMIC DNA]</scope>
</reference>
<evidence type="ECO:0000313" key="2">
    <source>
        <dbReference type="Proteomes" id="UP000176629"/>
    </source>
</evidence>